<reference evidence="1" key="1">
    <citation type="submission" date="2016-10" db="EMBL/GenBank/DDBJ databases">
        <title>Sequence of Gallionella enrichment culture.</title>
        <authorList>
            <person name="Poehlein A."/>
            <person name="Muehling M."/>
            <person name="Daniel R."/>
        </authorList>
    </citation>
    <scope>NUCLEOTIDE SEQUENCE</scope>
</reference>
<proteinExistence type="predicted"/>
<dbReference type="AlphaFoldDB" id="A0A1J5PJ93"/>
<sequence>MGLETKQAVQDMDSRLFEFACPADIGQFVEASTQFDQRQDLLSGLRCVDQRINDWRITGSAVKRLLDRQY</sequence>
<accession>A0A1J5PJ93</accession>
<dbReference type="EMBL" id="MLJW01005682">
    <property type="protein sequence ID" value="OIQ67823.1"/>
    <property type="molecule type" value="Genomic_DNA"/>
</dbReference>
<comment type="caution">
    <text evidence="1">The sequence shown here is derived from an EMBL/GenBank/DDBJ whole genome shotgun (WGS) entry which is preliminary data.</text>
</comment>
<gene>
    <name evidence="1" type="ORF">GALL_505960</name>
</gene>
<evidence type="ECO:0000313" key="1">
    <source>
        <dbReference type="EMBL" id="OIQ67823.1"/>
    </source>
</evidence>
<dbReference type="AntiFam" id="ANF00173">
    <property type="entry name" value="Shadow ORF (opposite ppk)"/>
</dbReference>
<name>A0A1J5PJ93_9ZZZZ</name>
<protein>
    <submittedName>
        <fullName evidence="1">Uncharacterized protein</fullName>
    </submittedName>
</protein>
<organism evidence="1">
    <name type="scientific">mine drainage metagenome</name>
    <dbReference type="NCBI Taxonomy" id="410659"/>
    <lineage>
        <taxon>unclassified sequences</taxon>
        <taxon>metagenomes</taxon>
        <taxon>ecological metagenomes</taxon>
    </lineage>
</organism>